<dbReference type="GO" id="GO:0004197">
    <property type="term" value="F:cysteine-type endopeptidase activity"/>
    <property type="evidence" value="ECO:0007669"/>
    <property type="project" value="InterPro"/>
</dbReference>
<feature type="region of interest" description="Disordered" evidence="1">
    <location>
        <begin position="357"/>
        <end position="384"/>
    </location>
</feature>
<reference evidence="3" key="1">
    <citation type="submission" date="2020-10" db="EMBL/GenBank/DDBJ databases">
        <authorList>
            <person name="Castelo-Branco R."/>
            <person name="Eusebio N."/>
            <person name="Adriana R."/>
            <person name="Vieira A."/>
            <person name="Brugerolle De Fraissinette N."/>
            <person name="Rezende De Castro R."/>
            <person name="Schneider M.P."/>
            <person name="Vasconcelos V."/>
            <person name="Leao P.N."/>
        </authorList>
    </citation>
    <scope>NUCLEOTIDE SEQUENCE</scope>
    <source>
        <strain evidence="3">LEGE 11479</strain>
    </source>
</reference>
<protein>
    <submittedName>
        <fullName evidence="3">GUN4 domain-containing protein</fullName>
    </submittedName>
</protein>
<evidence type="ECO:0000313" key="3">
    <source>
        <dbReference type="EMBL" id="MBE9067151.1"/>
    </source>
</evidence>
<comment type="caution">
    <text evidence="3">The sequence shown here is derived from an EMBL/GenBank/DDBJ whole genome shotgun (WGS) entry which is preliminary data.</text>
</comment>
<evidence type="ECO:0000256" key="1">
    <source>
        <dbReference type="SAM" id="MobiDB-lite"/>
    </source>
</evidence>
<dbReference type="GO" id="GO:0006508">
    <property type="term" value="P:proteolysis"/>
    <property type="evidence" value="ECO:0007669"/>
    <property type="project" value="InterPro"/>
</dbReference>
<dbReference type="PROSITE" id="PS50222">
    <property type="entry name" value="EF_HAND_2"/>
    <property type="match status" value="1"/>
</dbReference>
<dbReference type="Gene3D" id="3.40.50.1460">
    <property type="match status" value="1"/>
</dbReference>
<dbReference type="SUPFAM" id="SSF140869">
    <property type="entry name" value="GUN4-like"/>
    <property type="match status" value="1"/>
</dbReference>
<name>A0A928ZTE1_LEPEC</name>
<sequence>MGKFALLIGVSDYSENLPTLPSATQDVAAMKRMLGNPDLGGFQVQTLLNPMREALAQNIERWLNSKQADDTVLLYFSGHGLKDEQRNLYIGATNTEKVRGRLVLSTAFSANVLHDYLRFSRIKTQIVILDCCFSGAFGDVLVKDDGEVALTEQLSAEGRVVLTSTSSVDYSFEEKESGLSIYTRYLVEGVEKGTADANGDGVITIDELHQFARRKVCEASPAMSPKLIALKDEGYRVVIAQAPKDEPELQYRKEVEKKVRSGKFTIPAQRKLMSLRRQCGLSDSVAAAIEAEVVAPYQEYERKLGDYCTTLKQSLEEEPSLSLLTIADLKDYQQHLGLRDEDVLHIEQSVAGQILSSAYEEPEPSKTRSTNSTQSHPETKSNSSSGIEKVYEILELSLKNRQWQKANDITRTLMYVTLKNKTEAIDIDVIHDEIEYSFSADIFSPNALINFPCDVLVRIDKLWMKYSKGRYGFTFQKEVYHKCHGLADGRYYGEAFQKYGDAVGWRENGSWRLLESEMQWVSSAPKGHLPVLIFPLLYYSVSFYPEEEIEIIGRAFCALISRFGDCNL</sequence>
<dbReference type="CDD" id="cd16383">
    <property type="entry name" value="GUN4"/>
    <property type="match status" value="1"/>
</dbReference>
<dbReference type="InterPro" id="IPR008629">
    <property type="entry name" value="GUN4-like"/>
</dbReference>
<dbReference type="Gene3D" id="1.10.10.1770">
    <property type="entry name" value="Gun4-like"/>
    <property type="match status" value="1"/>
</dbReference>
<dbReference type="RefSeq" id="WP_193993120.1">
    <property type="nucleotide sequence ID" value="NZ_JADEXP010000078.1"/>
</dbReference>
<dbReference type="PROSITE" id="PS00018">
    <property type="entry name" value="EF_HAND_1"/>
    <property type="match status" value="1"/>
</dbReference>
<dbReference type="Pfam" id="PF00656">
    <property type="entry name" value="Peptidase_C14"/>
    <property type="match status" value="1"/>
</dbReference>
<dbReference type="AlphaFoldDB" id="A0A928ZTE1"/>
<dbReference type="EMBL" id="JADEXP010000078">
    <property type="protein sequence ID" value="MBE9067151.1"/>
    <property type="molecule type" value="Genomic_DNA"/>
</dbReference>
<dbReference type="InterPro" id="IPR029030">
    <property type="entry name" value="Caspase-like_dom_sf"/>
</dbReference>
<dbReference type="GO" id="GO:0046906">
    <property type="term" value="F:tetrapyrrole binding"/>
    <property type="evidence" value="ECO:0007669"/>
    <property type="project" value="TreeGrafter"/>
</dbReference>
<dbReference type="GO" id="GO:0005509">
    <property type="term" value="F:calcium ion binding"/>
    <property type="evidence" value="ECO:0007669"/>
    <property type="project" value="InterPro"/>
</dbReference>
<accession>A0A928ZTE1</accession>
<evidence type="ECO:0000259" key="2">
    <source>
        <dbReference type="PROSITE" id="PS50222"/>
    </source>
</evidence>
<keyword evidence="4" id="KW-1185">Reference proteome</keyword>
<feature type="domain" description="EF-hand" evidence="2">
    <location>
        <begin position="196"/>
        <end position="218"/>
    </location>
</feature>
<dbReference type="PANTHER" id="PTHR34800">
    <property type="entry name" value="TETRAPYRROLE-BINDING PROTEIN, CHLOROPLASTIC"/>
    <property type="match status" value="1"/>
</dbReference>
<dbReference type="GO" id="GO:0030288">
    <property type="term" value="C:outer membrane-bounded periplasmic space"/>
    <property type="evidence" value="ECO:0007669"/>
    <property type="project" value="TreeGrafter"/>
</dbReference>
<dbReference type="InterPro" id="IPR011600">
    <property type="entry name" value="Pept_C14_caspase"/>
</dbReference>
<dbReference type="InterPro" id="IPR037215">
    <property type="entry name" value="GUN4-like_sf"/>
</dbReference>
<dbReference type="NCBIfam" id="NF047832">
    <property type="entry name" value="caspase_w_EACC1"/>
    <property type="match status" value="1"/>
</dbReference>
<dbReference type="Gene3D" id="1.25.40.620">
    <property type="match status" value="1"/>
</dbReference>
<dbReference type="InterPro" id="IPR018247">
    <property type="entry name" value="EF_Hand_1_Ca_BS"/>
</dbReference>
<proteinExistence type="predicted"/>
<dbReference type="SUPFAM" id="SSF52129">
    <property type="entry name" value="Caspase-like"/>
    <property type="match status" value="1"/>
</dbReference>
<dbReference type="PANTHER" id="PTHR34800:SF1">
    <property type="entry name" value="TETRAPYRROLE-BINDING PROTEIN, CHLOROPLASTIC"/>
    <property type="match status" value="1"/>
</dbReference>
<gene>
    <name evidence="3" type="ORF">IQ260_10835</name>
</gene>
<dbReference type="InterPro" id="IPR002048">
    <property type="entry name" value="EF_hand_dom"/>
</dbReference>
<dbReference type="Proteomes" id="UP000615026">
    <property type="component" value="Unassembled WGS sequence"/>
</dbReference>
<feature type="compositionally biased region" description="Polar residues" evidence="1">
    <location>
        <begin position="367"/>
        <end position="384"/>
    </location>
</feature>
<organism evidence="3 4">
    <name type="scientific">Leptolyngbya cf. ectocarpi LEGE 11479</name>
    <dbReference type="NCBI Taxonomy" id="1828722"/>
    <lineage>
        <taxon>Bacteria</taxon>
        <taxon>Bacillati</taxon>
        <taxon>Cyanobacteriota</taxon>
        <taxon>Cyanophyceae</taxon>
        <taxon>Leptolyngbyales</taxon>
        <taxon>Leptolyngbyaceae</taxon>
        <taxon>Leptolyngbya group</taxon>
        <taxon>Leptolyngbya</taxon>
    </lineage>
</organism>
<evidence type="ECO:0000313" key="4">
    <source>
        <dbReference type="Proteomes" id="UP000615026"/>
    </source>
</evidence>
<dbReference type="Pfam" id="PF05419">
    <property type="entry name" value="GUN4"/>
    <property type="match status" value="1"/>
</dbReference>